<sequence length="417" mass="45564">MSDTALTDSTAEPRQDTPGRTAPDNRPDDGEPKNPRKRKMLLIGLVILVLLAALGVYLYHLFYGRFHESTDDAYVNGNLVQITPQTIGTVTSITADDGDFVQQGQVLVRFDPSDTEVAMQNAEANLAKTVRQVRGLYSNVDAYKAQVAARKVDVERARADFARRQKLASGGAISQEELAHSRDTLTAAQSALTSAQQQLDTNRALIDETQVASHPDVKAAAAQFRQRFLDHERSTLVAPVSGYVAQRSVQVGSRVQPGTPLMAVVPLDQIWIDANFKETQLANMRIGQPVEIEADLYGDDVRYRGTVESLGVGTGSAFSLLPAQNASGNWIKIVQRLPVRIRLEPDNLQKHPLRIGLSTAVDVDLHDQDGDVLAQKPLEQPRFSTDVYDKQLAKADAVIQQIIQQNAPASGQALSGR</sequence>
<dbReference type="Pfam" id="PF25963">
    <property type="entry name" value="Beta-barrel_AAEA"/>
    <property type="match status" value="1"/>
</dbReference>
<evidence type="ECO:0000256" key="9">
    <source>
        <dbReference type="SAM" id="MobiDB-lite"/>
    </source>
</evidence>
<feature type="domain" description="p-hydroxybenzoic acid efflux pump subunit AaeA-like beta-barrel" evidence="12">
    <location>
        <begin position="271"/>
        <end position="361"/>
    </location>
</feature>
<keyword evidence="3" id="KW-0813">Transport</keyword>
<dbReference type="AlphaFoldDB" id="A0A553H1R3"/>
<keyword evidence="4" id="KW-1003">Cell membrane</keyword>
<dbReference type="Gene3D" id="2.40.50.100">
    <property type="match status" value="1"/>
</dbReference>
<gene>
    <name evidence="13" type="ORF">FM069_04405</name>
</gene>
<dbReference type="PANTHER" id="PTHR30386">
    <property type="entry name" value="MEMBRANE FUSION SUBUNIT OF EMRAB-TOLC MULTIDRUG EFFLUX PUMP"/>
    <property type="match status" value="1"/>
</dbReference>
<dbReference type="SUPFAM" id="SSF111369">
    <property type="entry name" value="HlyD-like secretion proteins"/>
    <property type="match status" value="2"/>
</dbReference>
<dbReference type="EMBL" id="VJOY01000003">
    <property type="protein sequence ID" value="TRX75687.1"/>
    <property type="molecule type" value="Genomic_DNA"/>
</dbReference>
<keyword evidence="8 10" id="KW-0472">Membrane</keyword>
<name>A0A553H1R3_9PSED</name>
<dbReference type="RefSeq" id="WP_143487079.1">
    <property type="nucleotide sequence ID" value="NZ_VJOY01000003.1"/>
</dbReference>
<dbReference type="InterPro" id="IPR058634">
    <property type="entry name" value="AaeA-lik-b-barrel"/>
</dbReference>
<evidence type="ECO:0000313" key="14">
    <source>
        <dbReference type="Proteomes" id="UP000315235"/>
    </source>
</evidence>
<dbReference type="InterPro" id="IPR050739">
    <property type="entry name" value="MFP"/>
</dbReference>
<protein>
    <submittedName>
        <fullName evidence="13">HlyD family efflux transporter periplasmic adaptor subunit</fullName>
    </submittedName>
</protein>
<evidence type="ECO:0000313" key="13">
    <source>
        <dbReference type="EMBL" id="TRX75687.1"/>
    </source>
</evidence>
<comment type="subcellular location">
    <subcellularLocation>
        <location evidence="1">Cell inner membrane</location>
        <topology evidence="1">Single-pass membrane protein</topology>
        <orientation evidence="1">Periplasmic side</orientation>
    </subcellularLocation>
</comment>
<evidence type="ECO:0000256" key="6">
    <source>
        <dbReference type="ARBA" id="ARBA00022692"/>
    </source>
</evidence>
<dbReference type="GO" id="GO:0005886">
    <property type="term" value="C:plasma membrane"/>
    <property type="evidence" value="ECO:0007669"/>
    <property type="project" value="UniProtKB-SubCell"/>
</dbReference>
<dbReference type="Gene3D" id="2.40.30.170">
    <property type="match status" value="1"/>
</dbReference>
<evidence type="ECO:0000256" key="10">
    <source>
        <dbReference type="SAM" id="Phobius"/>
    </source>
</evidence>
<keyword evidence="14" id="KW-1185">Reference proteome</keyword>
<dbReference type="InterPro" id="IPR058633">
    <property type="entry name" value="EmrA/FarA_HH"/>
</dbReference>
<feature type="compositionally biased region" description="Basic and acidic residues" evidence="9">
    <location>
        <begin position="11"/>
        <end position="34"/>
    </location>
</feature>
<dbReference type="PANTHER" id="PTHR30386:SF19">
    <property type="entry name" value="MULTIDRUG EXPORT PROTEIN EMRA-RELATED"/>
    <property type="match status" value="1"/>
</dbReference>
<keyword evidence="5" id="KW-0997">Cell inner membrane</keyword>
<evidence type="ECO:0000256" key="2">
    <source>
        <dbReference type="ARBA" id="ARBA00009477"/>
    </source>
</evidence>
<evidence type="ECO:0000256" key="3">
    <source>
        <dbReference type="ARBA" id="ARBA00022448"/>
    </source>
</evidence>
<accession>A0A553H1R3</accession>
<feature type="domain" description="Multidrug export protein EmrA/FarA alpha-helical hairpin" evidence="11">
    <location>
        <begin position="114"/>
        <end position="233"/>
    </location>
</feature>
<dbReference type="GO" id="GO:1990961">
    <property type="term" value="P:xenobiotic detoxification by transmembrane export across the plasma membrane"/>
    <property type="evidence" value="ECO:0007669"/>
    <property type="project" value="UniProtKB-ARBA"/>
</dbReference>
<evidence type="ECO:0000256" key="5">
    <source>
        <dbReference type="ARBA" id="ARBA00022519"/>
    </source>
</evidence>
<dbReference type="Proteomes" id="UP000315235">
    <property type="component" value="Unassembled WGS sequence"/>
</dbReference>
<comment type="caution">
    <text evidence="13">The sequence shown here is derived from an EMBL/GenBank/DDBJ whole genome shotgun (WGS) entry which is preliminary data.</text>
</comment>
<evidence type="ECO:0000256" key="1">
    <source>
        <dbReference type="ARBA" id="ARBA00004383"/>
    </source>
</evidence>
<dbReference type="FunFam" id="2.40.30.170:FF:000003">
    <property type="entry name" value="Multidrug resistance protein A"/>
    <property type="match status" value="1"/>
</dbReference>
<reference evidence="13 14" key="1">
    <citation type="submission" date="2019-07" db="EMBL/GenBank/DDBJ databases">
        <title>Pseudomonas mangiferae sp. nov., isolated from bark of mango tree in Thailand.</title>
        <authorList>
            <person name="Srisuk N."/>
            <person name="Anurat P."/>
        </authorList>
    </citation>
    <scope>NUCLEOTIDE SEQUENCE [LARGE SCALE GENOMIC DNA]</scope>
    <source>
        <strain evidence="13 14">DMKU_BBB3-04</strain>
    </source>
</reference>
<dbReference type="Gene3D" id="1.10.287.470">
    <property type="entry name" value="Helix hairpin bin"/>
    <property type="match status" value="1"/>
</dbReference>
<proteinExistence type="inferred from homology"/>
<comment type="similarity">
    <text evidence="2">Belongs to the membrane fusion protein (MFP) (TC 8.A.1) family.</text>
</comment>
<dbReference type="OrthoDB" id="9811754at2"/>
<organism evidence="13 14">
    <name type="scientific">Pseudomonas mangiferae</name>
    <dbReference type="NCBI Taxonomy" id="2593654"/>
    <lineage>
        <taxon>Bacteria</taxon>
        <taxon>Pseudomonadati</taxon>
        <taxon>Pseudomonadota</taxon>
        <taxon>Gammaproteobacteria</taxon>
        <taxon>Pseudomonadales</taxon>
        <taxon>Pseudomonadaceae</taxon>
        <taxon>Pseudomonas</taxon>
    </lineage>
</organism>
<evidence type="ECO:0000259" key="12">
    <source>
        <dbReference type="Pfam" id="PF25963"/>
    </source>
</evidence>
<dbReference type="GO" id="GO:0046677">
    <property type="term" value="P:response to antibiotic"/>
    <property type="evidence" value="ECO:0007669"/>
    <property type="project" value="UniProtKB-ARBA"/>
</dbReference>
<evidence type="ECO:0000256" key="7">
    <source>
        <dbReference type="ARBA" id="ARBA00022989"/>
    </source>
</evidence>
<feature type="compositionally biased region" description="Polar residues" evidence="9">
    <location>
        <begin position="1"/>
        <end position="10"/>
    </location>
</feature>
<feature type="region of interest" description="Disordered" evidence="9">
    <location>
        <begin position="1"/>
        <end position="35"/>
    </location>
</feature>
<evidence type="ECO:0000259" key="11">
    <source>
        <dbReference type="Pfam" id="PF25885"/>
    </source>
</evidence>
<keyword evidence="6 10" id="KW-0812">Transmembrane</keyword>
<dbReference type="Pfam" id="PF25885">
    <property type="entry name" value="HH_EMRA"/>
    <property type="match status" value="1"/>
</dbReference>
<evidence type="ECO:0000256" key="8">
    <source>
        <dbReference type="ARBA" id="ARBA00023136"/>
    </source>
</evidence>
<keyword evidence="7 10" id="KW-1133">Transmembrane helix</keyword>
<dbReference type="GO" id="GO:0015721">
    <property type="term" value="P:bile acid and bile salt transport"/>
    <property type="evidence" value="ECO:0007669"/>
    <property type="project" value="UniProtKB-ARBA"/>
</dbReference>
<evidence type="ECO:0000256" key="4">
    <source>
        <dbReference type="ARBA" id="ARBA00022475"/>
    </source>
</evidence>
<feature type="transmembrane region" description="Helical" evidence="10">
    <location>
        <begin position="41"/>
        <end position="62"/>
    </location>
</feature>